<dbReference type="AlphaFoldDB" id="A0AAN5KNE7"/>
<comment type="caution">
    <text evidence="3">The sequence shown here is derived from an EMBL/GenBank/DDBJ whole genome shotgun (WGS) entry which is preliminary data.</text>
</comment>
<dbReference type="Proteomes" id="UP000861567">
    <property type="component" value="Unassembled WGS sequence"/>
</dbReference>
<evidence type="ECO:0000256" key="2">
    <source>
        <dbReference type="SAM" id="Phobius"/>
    </source>
</evidence>
<reference evidence="3" key="1">
    <citation type="journal article" date="2018" name="Genome Biol.">
        <title>SKESA: strategic k-mer extension for scrupulous assemblies.</title>
        <authorList>
            <person name="Souvorov A."/>
            <person name="Agarwala R."/>
            <person name="Lipman D.J."/>
        </authorList>
    </citation>
    <scope>NUCLEOTIDE SEQUENCE</scope>
    <source>
        <strain evidence="3">D3612</strain>
    </source>
</reference>
<feature type="compositionally biased region" description="Basic and acidic residues" evidence="1">
    <location>
        <begin position="256"/>
        <end position="275"/>
    </location>
</feature>
<feature type="region of interest" description="Disordered" evidence="1">
    <location>
        <begin position="245"/>
        <end position="275"/>
    </location>
</feature>
<protein>
    <submittedName>
        <fullName evidence="3">Uncharacterized protein</fullName>
    </submittedName>
</protein>
<dbReference type="EMBL" id="DACSEI010000001">
    <property type="protein sequence ID" value="HAT1594903.1"/>
    <property type="molecule type" value="Genomic_DNA"/>
</dbReference>
<keyword evidence="2" id="KW-0472">Membrane</keyword>
<proteinExistence type="predicted"/>
<feature type="transmembrane region" description="Helical" evidence="2">
    <location>
        <begin position="286"/>
        <end position="304"/>
    </location>
</feature>
<keyword evidence="2" id="KW-1133">Transmembrane helix</keyword>
<name>A0AAN5KNE7_LEGPN</name>
<gene>
    <name evidence="3" type="ORF">I8Y58_000081</name>
</gene>
<evidence type="ECO:0000313" key="4">
    <source>
        <dbReference type="Proteomes" id="UP000861567"/>
    </source>
</evidence>
<reference evidence="3" key="2">
    <citation type="submission" date="2020-11" db="EMBL/GenBank/DDBJ databases">
        <authorList>
            <consortium name="NCBI Pathogen Detection Project"/>
        </authorList>
    </citation>
    <scope>NUCLEOTIDE SEQUENCE</scope>
    <source>
        <strain evidence="3">D3612</strain>
    </source>
</reference>
<keyword evidence="2" id="KW-0812">Transmembrane</keyword>
<organism evidence="3 4">
    <name type="scientific">Legionella pneumophila</name>
    <dbReference type="NCBI Taxonomy" id="446"/>
    <lineage>
        <taxon>Bacteria</taxon>
        <taxon>Pseudomonadati</taxon>
        <taxon>Pseudomonadota</taxon>
        <taxon>Gammaproteobacteria</taxon>
        <taxon>Legionellales</taxon>
        <taxon>Legionellaceae</taxon>
        <taxon>Legionella</taxon>
    </lineage>
</organism>
<evidence type="ECO:0000256" key="1">
    <source>
        <dbReference type="SAM" id="MobiDB-lite"/>
    </source>
</evidence>
<evidence type="ECO:0000313" key="3">
    <source>
        <dbReference type="EMBL" id="HAT1594903.1"/>
    </source>
</evidence>
<accession>A0AAN5KNE7</accession>
<sequence length="312" mass="35920">MSQYTRLFEFLCDLIDIQINKYLELAKLKVGEDAIINAALIYEEVNELLGFAEKLLKEIETNSKSDSMDMTIFDHVFEQVKFYVEQESLRSYAEWLLIENNSENTVYNRTKEQLLRLSEIKSFGDKGFSQPSTEIQQQCQHDSVQIVYSILNLAREVRKNPDMEFDDSIPHNKLNVLRRNATTRYVEFGNEIDKLHQHSEEFLQQSGLGVFDAELTYESALSKAKDHDIKLNTLLGRYKENKEITSAPPQSLSLDNKVDEENITTEKKPSTELSDKKNSFFSTSNLLFFGGVVLAAVIFVPRLLTHLKANKL</sequence>